<evidence type="ECO:0000313" key="1">
    <source>
        <dbReference type="EMBL" id="MFD0687560.1"/>
    </source>
</evidence>
<organism evidence="1 2">
    <name type="scientific">Actinomadura fibrosa</name>
    <dbReference type="NCBI Taxonomy" id="111802"/>
    <lineage>
        <taxon>Bacteria</taxon>
        <taxon>Bacillati</taxon>
        <taxon>Actinomycetota</taxon>
        <taxon>Actinomycetes</taxon>
        <taxon>Streptosporangiales</taxon>
        <taxon>Thermomonosporaceae</taxon>
        <taxon>Actinomadura</taxon>
    </lineage>
</organism>
<dbReference type="Proteomes" id="UP001597063">
    <property type="component" value="Unassembled WGS sequence"/>
</dbReference>
<reference evidence="2" key="1">
    <citation type="journal article" date="2019" name="Int. J. Syst. Evol. Microbiol.">
        <title>The Global Catalogue of Microorganisms (GCM) 10K type strain sequencing project: providing services to taxonomists for standard genome sequencing and annotation.</title>
        <authorList>
            <consortium name="The Broad Institute Genomics Platform"/>
            <consortium name="The Broad Institute Genome Sequencing Center for Infectious Disease"/>
            <person name="Wu L."/>
            <person name="Ma J."/>
        </authorList>
    </citation>
    <scope>NUCLEOTIDE SEQUENCE [LARGE SCALE GENOMIC DNA]</scope>
    <source>
        <strain evidence="2">JCM 9371</strain>
    </source>
</reference>
<dbReference type="RefSeq" id="WP_131763209.1">
    <property type="nucleotide sequence ID" value="NZ_CAACUY010000305.1"/>
</dbReference>
<name>A0ABW2XPK1_9ACTN</name>
<protein>
    <recommendedName>
        <fullName evidence="3">XRE family transcriptional regulator</fullName>
    </recommendedName>
</protein>
<accession>A0ABW2XPK1</accession>
<gene>
    <name evidence="1" type="ORF">ACFQZM_23900</name>
</gene>
<proteinExistence type="predicted"/>
<keyword evidence="2" id="KW-1185">Reference proteome</keyword>
<dbReference type="EMBL" id="JBHTGP010000013">
    <property type="protein sequence ID" value="MFD0687560.1"/>
    <property type="molecule type" value="Genomic_DNA"/>
</dbReference>
<evidence type="ECO:0000313" key="2">
    <source>
        <dbReference type="Proteomes" id="UP001597063"/>
    </source>
</evidence>
<comment type="caution">
    <text evidence="1">The sequence shown here is derived from an EMBL/GenBank/DDBJ whole genome shotgun (WGS) entry which is preliminary data.</text>
</comment>
<evidence type="ECO:0008006" key="3">
    <source>
        <dbReference type="Google" id="ProtNLM"/>
    </source>
</evidence>
<sequence>MSTAKKATGARLRAVREEPRDEFGRVRWSREKWAIRMRAAAGPAASGLPAVSSLTDMIKQWERGDHVPGLVYRTLYLRLSGKTEKELFECDAEGENPRRGREEADSTERRDALKLGLAAAAPEVVQRVLRDTAAEAMEFTRRTGVTGLGAGTFTHLDAVLTELDGSYGERPPAEVFSTARLYRKRVAELIDGPRTLKQARELFVYAAWLSEALAWLAHDLGDPLAAEAWAIDAYEHADQAGHDELCAWAANARASITFYDDHPELALDAARQGIAKAPPGHPLAVRLRAQAARAYGCLGWRQECESMLREAGRLHERQPAHAPLRLTVETSAMASFALTSYPCSAYLALGDPDKGDFARAKTYALATLSAQQALPEARRTSTREAIARIDLGLALTRLGEPEEAAALGCQALRSPHPVHSVRSRAGDLARAFVDDHAGLPEVREFREMYRCVRGRVPA</sequence>